<dbReference type="InterPro" id="IPR000073">
    <property type="entry name" value="AB_hydrolase_1"/>
</dbReference>
<dbReference type="InterPro" id="IPR029058">
    <property type="entry name" value="AB_hydrolase_fold"/>
</dbReference>
<keyword evidence="2" id="KW-0378">Hydrolase</keyword>
<sequence>MKTISNLILKRNHKKPILIDAFYSLDKKDQPIVIFCHGYKGFKDWGAWNLMAKQITKVGCCFIKFNFSHNGGTMENPIDFTDLEAFGHNNYTKELDDLDDVIDWSQNYFLNNLFVNAKNIYLIGHSRGGGICILKASQDKRITKLITLASVSDFEKRTATIGNLKEWKEKGVKYVLNGRTKQQMPHYYQFYEDFIANKNRLNIEKAAKSISIPQLIIHGNNDTSINIKEAKELHQWNPKSKLAIIEGADHVFNTKHPWDADELSPELELVVKLITNFLLVEKIGLEPTTS</sequence>
<dbReference type="PANTHER" id="PTHR42886">
    <property type="entry name" value="RE40534P-RELATED"/>
    <property type="match status" value="1"/>
</dbReference>
<gene>
    <name evidence="2" type="ORF">ABGB03_14645</name>
</gene>
<dbReference type="PANTHER" id="PTHR42886:SF29">
    <property type="entry name" value="PUMMELIG, ISOFORM A"/>
    <property type="match status" value="1"/>
</dbReference>
<name>A0AAU7BSH9_9FLAO</name>
<dbReference type="GO" id="GO:0016787">
    <property type="term" value="F:hydrolase activity"/>
    <property type="evidence" value="ECO:0007669"/>
    <property type="project" value="UniProtKB-KW"/>
</dbReference>
<dbReference type="Pfam" id="PF00561">
    <property type="entry name" value="Abhydrolase_1"/>
    <property type="match status" value="1"/>
</dbReference>
<organism evidence="2">
    <name type="scientific">Pontimicrobium sp. SW4</name>
    <dbReference type="NCBI Taxonomy" id="3153519"/>
    <lineage>
        <taxon>Bacteria</taxon>
        <taxon>Pseudomonadati</taxon>
        <taxon>Bacteroidota</taxon>
        <taxon>Flavobacteriia</taxon>
        <taxon>Flavobacteriales</taxon>
        <taxon>Flavobacteriaceae</taxon>
        <taxon>Pontimicrobium</taxon>
    </lineage>
</organism>
<dbReference type="EMBL" id="CP157199">
    <property type="protein sequence ID" value="XBG61088.1"/>
    <property type="molecule type" value="Genomic_DNA"/>
</dbReference>
<evidence type="ECO:0000313" key="2">
    <source>
        <dbReference type="EMBL" id="XBG61088.1"/>
    </source>
</evidence>
<feature type="domain" description="AB hydrolase-1" evidence="1">
    <location>
        <begin position="31"/>
        <end position="160"/>
    </location>
</feature>
<dbReference type="SUPFAM" id="SSF53474">
    <property type="entry name" value="alpha/beta-Hydrolases"/>
    <property type="match status" value="1"/>
</dbReference>
<evidence type="ECO:0000259" key="1">
    <source>
        <dbReference type="Pfam" id="PF00561"/>
    </source>
</evidence>
<protein>
    <submittedName>
        <fullName evidence="2">Alpha/beta hydrolase</fullName>
    </submittedName>
</protein>
<accession>A0AAU7BSH9</accession>
<dbReference type="AlphaFoldDB" id="A0AAU7BSH9"/>
<dbReference type="RefSeq" id="WP_347923367.1">
    <property type="nucleotide sequence ID" value="NZ_CP157199.1"/>
</dbReference>
<proteinExistence type="predicted"/>
<reference evidence="2" key="1">
    <citation type="submission" date="2024-05" db="EMBL/GenBank/DDBJ databases">
        <title>Pontimicrobium maritimus sp. nov., isolated form sea water.</title>
        <authorList>
            <person name="Muhammad N."/>
            <person name="Vuong T.Q."/>
            <person name="Han H.L."/>
            <person name="Kim S.-G."/>
        </authorList>
    </citation>
    <scope>NUCLEOTIDE SEQUENCE</scope>
    <source>
        <strain evidence="2">SW4</strain>
    </source>
</reference>
<dbReference type="Gene3D" id="3.40.50.1820">
    <property type="entry name" value="alpha/beta hydrolase"/>
    <property type="match status" value="1"/>
</dbReference>